<dbReference type="PROSITE" id="PS51257">
    <property type="entry name" value="PROKAR_LIPOPROTEIN"/>
    <property type="match status" value="1"/>
</dbReference>
<keyword evidence="1" id="KW-1133">Transmembrane helix</keyword>
<proteinExistence type="predicted"/>
<dbReference type="Proteomes" id="UP000377803">
    <property type="component" value="Chromosome"/>
</dbReference>
<keyword evidence="1" id="KW-0812">Transmembrane</keyword>
<organism evidence="2 3">
    <name type="scientific">Candidatus Nanohalobium constans</name>
    <dbReference type="NCBI Taxonomy" id="2565781"/>
    <lineage>
        <taxon>Archaea</taxon>
        <taxon>Candidatus Nanohalarchaeota</taxon>
        <taxon>Candidatus Nanohalobia</taxon>
        <taxon>Candidatus Nanohalobiales</taxon>
        <taxon>Candidatus Nanohalobiaceae</taxon>
        <taxon>Candidatus Nanohalobium</taxon>
    </lineage>
</organism>
<protein>
    <recommendedName>
        <fullName evidence="4">Transmembrane protein</fullName>
    </recommendedName>
</protein>
<dbReference type="GeneID" id="42365139"/>
<dbReference type="AlphaFoldDB" id="A0A5Q0UGA2"/>
<feature type="transmembrane region" description="Helical" evidence="1">
    <location>
        <begin position="71"/>
        <end position="89"/>
    </location>
</feature>
<dbReference type="KEGG" id="ncon:LC1Nh_0751"/>
<evidence type="ECO:0000313" key="2">
    <source>
        <dbReference type="EMBL" id="QGA80637.1"/>
    </source>
</evidence>
<keyword evidence="1" id="KW-0472">Membrane</keyword>
<evidence type="ECO:0008006" key="4">
    <source>
        <dbReference type="Google" id="ProtNLM"/>
    </source>
</evidence>
<gene>
    <name evidence="2" type="ORF">LC1Nh_0751</name>
</gene>
<accession>A0A5Q0UGA2</accession>
<feature type="transmembrane region" description="Helical" evidence="1">
    <location>
        <begin position="12"/>
        <end position="32"/>
    </location>
</feature>
<feature type="transmembrane region" description="Helical" evidence="1">
    <location>
        <begin position="38"/>
        <end position="59"/>
    </location>
</feature>
<keyword evidence="3" id="KW-1185">Reference proteome</keyword>
<evidence type="ECO:0000313" key="3">
    <source>
        <dbReference type="Proteomes" id="UP000377803"/>
    </source>
</evidence>
<evidence type="ECO:0000256" key="1">
    <source>
        <dbReference type="SAM" id="Phobius"/>
    </source>
</evidence>
<dbReference type="EMBL" id="CP040089">
    <property type="protein sequence ID" value="QGA80637.1"/>
    <property type="molecule type" value="Genomic_DNA"/>
</dbReference>
<name>A0A5Q0UGA2_9ARCH</name>
<dbReference type="RefSeq" id="WP_153550377.1">
    <property type="nucleotide sequence ID" value="NZ_CP040089.1"/>
</dbReference>
<sequence length="278" mass="31289">MPKLSNWLREYSLIFKLLIVLALTMSCEWLFFNLEGLNTIKTIGLVLIPILGGITIFYLLNKHKFNEKIELGTIVLLLLIFGFSSYTLASGAHQNEFNKFEIAVNAPEGGLNEVWVFPEYGLNSMTGEAQFDSRKNQTLNISVEGDGCYLKDKSRSINLTISSSSDESIKFRCSNFKSHISIATAEEGKVADVIKYLKLKSTGLFFSRNDVSSPDTSLDVDQFTSYSELTAMEDSSWRLNLFLEPENRLLKVFSLIYRSLTLGLGVALVERGLKFVEK</sequence>
<reference evidence="3" key="1">
    <citation type="submission" date="2019-05" db="EMBL/GenBank/DDBJ databases">
        <title>Candidatus Nanohalobium constans, a novel model system to study the DPANN nano-sized archaea: genomic and physiological characterization of a nanoarchaeon co-cultured with its chitinotrophic host.</title>
        <authorList>
            <person name="La Cono V."/>
            <person name="Arcadi E."/>
            <person name="Crisafi F."/>
            <person name="Denaro R."/>
            <person name="La Spada G."/>
            <person name="Messina E."/>
            <person name="Smedile F."/>
            <person name="Toshchakov S.V."/>
            <person name="Shevchenko M.A."/>
            <person name="Golyshin P.N."/>
            <person name="Golyshina O.V."/>
            <person name="Ferrer M."/>
            <person name="Rohde M."/>
            <person name="Mushegian A."/>
            <person name="Sorokin D.Y."/>
            <person name="Giuliano L."/>
            <person name="Yakimov M.M."/>
        </authorList>
    </citation>
    <scope>NUCLEOTIDE SEQUENCE [LARGE SCALE GENOMIC DNA]</scope>
    <source>
        <strain evidence="3">LC1Nh</strain>
    </source>
</reference>